<dbReference type="OrthoDB" id="9799347at2"/>
<evidence type="ECO:0000256" key="4">
    <source>
        <dbReference type="SAM" id="SignalP"/>
    </source>
</evidence>
<proteinExistence type="predicted"/>
<sequence>MIASPTRRAVFAGTMTVCVGLGMLRTGALAAGASVEEPDDERPIGRMTHAANPLPPLSATFLDEKGQTVSLAQFRGRPVVLHLWATWCGPCRTELPQVEHALADLKRVPEGPLIVPVAVQSGDAGKVRAFYAKTGLDSLPLYVDAPAALVNELTARDRLSETLPATFILNADGQIVAHHFGDMQWSAAGVRQAIATATGKAS</sequence>
<dbReference type="CDD" id="cd02966">
    <property type="entry name" value="TlpA_like_family"/>
    <property type="match status" value="1"/>
</dbReference>
<accession>A0A0D6MIB5</accession>
<keyword evidence="4" id="KW-0732">Signal</keyword>
<evidence type="ECO:0000259" key="5">
    <source>
        <dbReference type="PROSITE" id="PS51352"/>
    </source>
</evidence>
<dbReference type="AlphaFoldDB" id="A0A0D6MIB5"/>
<reference evidence="6 7" key="1">
    <citation type="submission" date="2012-10" db="EMBL/GenBank/DDBJ databases">
        <title>Genome sequencing of Tanticharoenia sakaeratensis NBRC 103193.</title>
        <authorList>
            <person name="Azuma Y."/>
            <person name="Hadano H."/>
            <person name="Hirakawa H."/>
            <person name="Matsushita K."/>
        </authorList>
    </citation>
    <scope>NUCLEOTIDE SEQUENCE [LARGE SCALE GENOMIC DNA]</scope>
    <source>
        <strain evidence="6 7">NBRC 103193</strain>
    </source>
</reference>
<dbReference type="Pfam" id="PF08534">
    <property type="entry name" value="Redoxin"/>
    <property type="match status" value="1"/>
</dbReference>
<evidence type="ECO:0000313" key="7">
    <source>
        <dbReference type="Proteomes" id="UP000032679"/>
    </source>
</evidence>
<dbReference type="Proteomes" id="UP000032679">
    <property type="component" value="Unassembled WGS sequence"/>
</dbReference>
<dbReference type="SUPFAM" id="SSF52833">
    <property type="entry name" value="Thioredoxin-like"/>
    <property type="match status" value="1"/>
</dbReference>
<dbReference type="GO" id="GO:0015036">
    <property type="term" value="F:disulfide oxidoreductase activity"/>
    <property type="evidence" value="ECO:0007669"/>
    <property type="project" value="UniProtKB-ARBA"/>
</dbReference>
<dbReference type="PROSITE" id="PS51352">
    <property type="entry name" value="THIOREDOXIN_2"/>
    <property type="match status" value="1"/>
</dbReference>
<dbReference type="PROSITE" id="PS00194">
    <property type="entry name" value="THIOREDOXIN_1"/>
    <property type="match status" value="1"/>
</dbReference>
<dbReference type="PANTHER" id="PTHR42852:SF17">
    <property type="entry name" value="THIOREDOXIN-LIKE PROTEIN HI_1115"/>
    <property type="match status" value="1"/>
</dbReference>
<evidence type="ECO:0000256" key="3">
    <source>
        <dbReference type="ARBA" id="ARBA00023284"/>
    </source>
</evidence>
<dbReference type="InterPro" id="IPR050553">
    <property type="entry name" value="Thioredoxin_ResA/DsbE_sf"/>
</dbReference>
<dbReference type="GO" id="GO:0017004">
    <property type="term" value="P:cytochrome complex assembly"/>
    <property type="evidence" value="ECO:0007669"/>
    <property type="project" value="UniProtKB-KW"/>
</dbReference>
<gene>
    <name evidence="6" type="ORF">Tasa_009_015</name>
</gene>
<dbReference type="EMBL" id="BALE01000009">
    <property type="protein sequence ID" value="GAN53220.1"/>
    <property type="molecule type" value="Genomic_DNA"/>
</dbReference>
<evidence type="ECO:0000313" key="6">
    <source>
        <dbReference type="EMBL" id="GAN53220.1"/>
    </source>
</evidence>
<feature type="chain" id="PRO_5002308245" evidence="4">
    <location>
        <begin position="31"/>
        <end position="202"/>
    </location>
</feature>
<protein>
    <submittedName>
        <fullName evidence="6">Thiol:disulfide interchange protein II</fullName>
    </submittedName>
</protein>
<evidence type="ECO:0000256" key="2">
    <source>
        <dbReference type="ARBA" id="ARBA00022748"/>
    </source>
</evidence>
<dbReference type="RefSeq" id="WP_048846994.1">
    <property type="nucleotide sequence ID" value="NZ_BALE01000009.1"/>
</dbReference>
<keyword evidence="3" id="KW-0676">Redox-active center</keyword>
<dbReference type="PANTHER" id="PTHR42852">
    <property type="entry name" value="THIOL:DISULFIDE INTERCHANGE PROTEIN DSBE"/>
    <property type="match status" value="1"/>
</dbReference>
<dbReference type="GO" id="GO:0030313">
    <property type="term" value="C:cell envelope"/>
    <property type="evidence" value="ECO:0007669"/>
    <property type="project" value="UniProtKB-SubCell"/>
</dbReference>
<organism evidence="6 7">
    <name type="scientific">Tanticharoenia sakaeratensis NBRC 103193</name>
    <dbReference type="NCBI Taxonomy" id="1231623"/>
    <lineage>
        <taxon>Bacteria</taxon>
        <taxon>Pseudomonadati</taxon>
        <taxon>Pseudomonadota</taxon>
        <taxon>Alphaproteobacteria</taxon>
        <taxon>Acetobacterales</taxon>
        <taxon>Acetobacteraceae</taxon>
        <taxon>Tanticharoenia</taxon>
    </lineage>
</organism>
<dbReference type="InterPro" id="IPR017937">
    <property type="entry name" value="Thioredoxin_CS"/>
</dbReference>
<dbReference type="InterPro" id="IPR036249">
    <property type="entry name" value="Thioredoxin-like_sf"/>
</dbReference>
<dbReference type="InterPro" id="IPR013740">
    <property type="entry name" value="Redoxin"/>
</dbReference>
<comment type="caution">
    <text evidence="6">The sequence shown here is derived from an EMBL/GenBank/DDBJ whole genome shotgun (WGS) entry which is preliminary data.</text>
</comment>
<name>A0A0D6MIB5_9PROT</name>
<keyword evidence="2" id="KW-0201">Cytochrome c-type biogenesis</keyword>
<evidence type="ECO:0000256" key="1">
    <source>
        <dbReference type="ARBA" id="ARBA00004196"/>
    </source>
</evidence>
<dbReference type="Gene3D" id="3.40.30.10">
    <property type="entry name" value="Glutaredoxin"/>
    <property type="match status" value="1"/>
</dbReference>
<comment type="subcellular location">
    <subcellularLocation>
        <location evidence="1">Cell envelope</location>
    </subcellularLocation>
</comment>
<dbReference type="InterPro" id="IPR013766">
    <property type="entry name" value="Thioredoxin_domain"/>
</dbReference>
<feature type="signal peptide" evidence="4">
    <location>
        <begin position="1"/>
        <end position="30"/>
    </location>
</feature>
<dbReference type="STRING" id="1231623.Tasa_009_015"/>
<feature type="domain" description="Thioredoxin" evidence="5">
    <location>
        <begin position="48"/>
        <end position="199"/>
    </location>
</feature>
<keyword evidence="7" id="KW-1185">Reference proteome</keyword>